<comment type="subcellular location">
    <subcellularLocation>
        <location evidence="10">Cell membrane</location>
        <topology evidence="10">Peripheral membrane protein</topology>
    </subcellularLocation>
    <subcellularLocation>
        <location evidence="2">Membrane</location>
        <topology evidence="2">Peripheral membrane protein</topology>
    </subcellularLocation>
</comment>
<dbReference type="CDD" id="cd12151">
    <property type="entry name" value="F1-ATPase_gamma"/>
    <property type="match status" value="1"/>
</dbReference>
<name>A0A133XW97_9ACTN</name>
<evidence type="ECO:0000256" key="1">
    <source>
        <dbReference type="ARBA" id="ARBA00003456"/>
    </source>
</evidence>
<evidence type="ECO:0000313" key="11">
    <source>
        <dbReference type="EMBL" id="KXB35235.1"/>
    </source>
</evidence>
<dbReference type="NCBIfam" id="TIGR01146">
    <property type="entry name" value="ATPsyn_F1gamma"/>
    <property type="match status" value="1"/>
</dbReference>
<dbReference type="Pfam" id="PF00231">
    <property type="entry name" value="ATP-synt"/>
    <property type="match status" value="1"/>
</dbReference>
<dbReference type="PATRIC" id="fig|1393034.3.peg.306"/>
<reference evidence="12" key="1">
    <citation type="submission" date="2016-01" db="EMBL/GenBank/DDBJ databases">
        <authorList>
            <person name="Mitreva M."/>
            <person name="Pepin K.H."/>
            <person name="Mihindukulasuriya K.A."/>
            <person name="Fulton R."/>
            <person name="Fronick C."/>
            <person name="O'Laughlin M."/>
            <person name="Miner T."/>
            <person name="Herter B."/>
            <person name="Rosa B.A."/>
            <person name="Cordes M."/>
            <person name="Tomlinson C."/>
            <person name="Wollam A."/>
            <person name="Palsikar V.B."/>
            <person name="Mardis E.R."/>
            <person name="Wilson R.K."/>
        </authorList>
    </citation>
    <scope>NUCLEOTIDE SEQUENCE [LARGE SCALE GENOMIC DNA]</scope>
    <source>
        <strain evidence="12">DNF00019</strain>
    </source>
</reference>
<comment type="similarity">
    <text evidence="3 10">Belongs to the ATPase gamma chain family.</text>
</comment>
<evidence type="ECO:0000256" key="9">
    <source>
        <dbReference type="ARBA" id="ARBA00023310"/>
    </source>
</evidence>
<keyword evidence="10" id="KW-1003">Cell membrane</keyword>
<dbReference type="InterPro" id="IPR035968">
    <property type="entry name" value="ATP_synth_F1_ATPase_gsu"/>
</dbReference>
<keyword evidence="5 10" id="KW-0375">Hydrogen ion transport</keyword>
<sequence>MSNLRAIAKRISSVRATMQITRTMEMVSTAKIRKALERSEEAAPYKDAIKRMLSNVVDATLDTSQPLLVVHKEVHAALLIVIASDRGLAGGFNVAVQRRAHNEAEKLHKQGIETRIITCGRKPTEFFGARGIKPVMSFIGISSEPTTDQVDHISSYVIDGYSSGAIDKVIIYYQHAKNRVDQQLVAEQLLPIETENLFVPNDPRHPEALYEITRTKYEKLFEFDPSASAVLGYLMPAYVRTVILHALLDSAAAEHGARRRAMKSATDNAQDVITRLSRTYNRVRQGSITTELNEIIGGAAALEDK</sequence>
<evidence type="ECO:0000256" key="4">
    <source>
        <dbReference type="ARBA" id="ARBA00022448"/>
    </source>
</evidence>
<organism evidence="11 12">
    <name type="scientific">Atopobium deltae</name>
    <dbReference type="NCBI Taxonomy" id="1393034"/>
    <lineage>
        <taxon>Bacteria</taxon>
        <taxon>Bacillati</taxon>
        <taxon>Actinomycetota</taxon>
        <taxon>Coriobacteriia</taxon>
        <taxon>Coriobacteriales</taxon>
        <taxon>Atopobiaceae</taxon>
        <taxon>Atopobium</taxon>
    </lineage>
</organism>
<evidence type="ECO:0000256" key="8">
    <source>
        <dbReference type="ARBA" id="ARBA00023196"/>
    </source>
</evidence>
<dbReference type="GO" id="GO:0005524">
    <property type="term" value="F:ATP binding"/>
    <property type="evidence" value="ECO:0007669"/>
    <property type="project" value="UniProtKB-UniRule"/>
</dbReference>
<keyword evidence="4 10" id="KW-0813">Transport</keyword>
<keyword evidence="7 10" id="KW-0472">Membrane</keyword>
<dbReference type="RefSeq" id="WP_066304698.1">
    <property type="nucleotide sequence ID" value="NZ_KQ959486.1"/>
</dbReference>
<protein>
    <recommendedName>
        <fullName evidence="10">ATP synthase gamma chain</fullName>
    </recommendedName>
    <alternativeName>
        <fullName evidence="10">ATP synthase F1 sector gamma subunit</fullName>
    </alternativeName>
    <alternativeName>
        <fullName evidence="10">F-ATPase gamma subunit</fullName>
    </alternativeName>
</protein>
<dbReference type="PANTHER" id="PTHR11693:SF22">
    <property type="entry name" value="ATP SYNTHASE SUBUNIT GAMMA, MITOCHONDRIAL"/>
    <property type="match status" value="1"/>
</dbReference>
<evidence type="ECO:0000256" key="6">
    <source>
        <dbReference type="ARBA" id="ARBA00023065"/>
    </source>
</evidence>
<evidence type="ECO:0000313" key="12">
    <source>
        <dbReference type="Proteomes" id="UP000070675"/>
    </source>
</evidence>
<dbReference type="Proteomes" id="UP000070675">
    <property type="component" value="Unassembled WGS sequence"/>
</dbReference>
<dbReference type="STRING" id="1393034.HMPREF3192_00312"/>
<dbReference type="AlphaFoldDB" id="A0A133XW97"/>
<dbReference type="Gene3D" id="1.10.287.80">
    <property type="entry name" value="ATP synthase, gamma subunit, helix hairpin domain"/>
    <property type="match status" value="1"/>
</dbReference>
<dbReference type="PRINTS" id="PR00126">
    <property type="entry name" value="ATPASEGAMMA"/>
</dbReference>
<gene>
    <name evidence="10" type="primary">atpG</name>
    <name evidence="11" type="ORF">HMPREF3192_00312</name>
</gene>
<dbReference type="PROSITE" id="PS00153">
    <property type="entry name" value="ATPASE_GAMMA"/>
    <property type="match status" value="1"/>
</dbReference>
<evidence type="ECO:0000256" key="3">
    <source>
        <dbReference type="ARBA" id="ARBA00007681"/>
    </source>
</evidence>
<dbReference type="GO" id="GO:0046933">
    <property type="term" value="F:proton-transporting ATP synthase activity, rotational mechanism"/>
    <property type="evidence" value="ECO:0007669"/>
    <property type="project" value="UniProtKB-UniRule"/>
</dbReference>
<keyword evidence="9 10" id="KW-0066">ATP synthesis</keyword>
<dbReference type="GO" id="GO:0005886">
    <property type="term" value="C:plasma membrane"/>
    <property type="evidence" value="ECO:0007669"/>
    <property type="project" value="UniProtKB-SubCell"/>
</dbReference>
<comment type="subunit">
    <text evidence="10">F-type ATPases have 2 components, CF(1) - the catalytic core - and CF(0) - the membrane proton channel. CF(1) has five subunits: alpha(3), beta(3), gamma(1), delta(1), epsilon(1). CF(0) has three main subunits: a, b and c.</text>
</comment>
<keyword evidence="6 10" id="KW-0406">Ion transport</keyword>
<dbReference type="SUPFAM" id="SSF52943">
    <property type="entry name" value="ATP synthase (F1-ATPase), gamma subunit"/>
    <property type="match status" value="1"/>
</dbReference>
<comment type="function">
    <text evidence="1 10">Produces ATP from ADP in the presence of a proton gradient across the membrane. The gamma chain is believed to be important in regulating ATPase activity and the flow of protons through the CF(0) complex.</text>
</comment>
<dbReference type="Gene3D" id="3.40.1380.10">
    <property type="match status" value="1"/>
</dbReference>
<keyword evidence="8 10" id="KW-0139">CF(1)</keyword>
<evidence type="ECO:0000256" key="7">
    <source>
        <dbReference type="ARBA" id="ARBA00023136"/>
    </source>
</evidence>
<dbReference type="OrthoDB" id="9812769at2"/>
<dbReference type="GO" id="GO:0042777">
    <property type="term" value="P:proton motive force-driven plasma membrane ATP synthesis"/>
    <property type="evidence" value="ECO:0007669"/>
    <property type="project" value="UniProtKB-UniRule"/>
</dbReference>
<keyword evidence="12" id="KW-1185">Reference proteome</keyword>
<evidence type="ECO:0000256" key="10">
    <source>
        <dbReference type="HAMAP-Rule" id="MF_00815"/>
    </source>
</evidence>
<dbReference type="EMBL" id="LSCR01000005">
    <property type="protein sequence ID" value="KXB35235.1"/>
    <property type="molecule type" value="Genomic_DNA"/>
</dbReference>
<proteinExistence type="inferred from homology"/>
<accession>A0A133XW97</accession>
<dbReference type="InterPro" id="IPR000131">
    <property type="entry name" value="ATP_synth_F1_gsu"/>
</dbReference>
<dbReference type="GO" id="GO:0045259">
    <property type="term" value="C:proton-transporting ATP synthase complex"/>
    <property type="evidence" value="ECO:0007669"/>
    <property type="project" value="UniProtKB-KW"/>
</dbReference>
<dbReference type="InterPro" id="IPR023632">
    <property type="entry name" value="ATP_synth_F1_gsu_CS"/>
</dbReference>
<evidence type="ECO:0000256" key="5">
    <source>
        <dbReference type="ARBA" id="ARBA00022781"/>
    </source>
</evidence>
<dbReference type="HAMAP" id="MF_00815">
    <property type="entry name" value="ATP_synth_gamma_bact"/>
    <property type="match status" value="1"/>
</dbReference>
<evidence type="ECO:0000256" key="2">
    <source>
        <dbReference type="ARBA" id="ARBA00004170"/>
    </source>
</evidence>
<comment type="caution">
    <text evidence="11">The sequence shown here is derived from an EMBL/GenBank/DDBJ whole genome shotgun (WGS) entry which is preliminary data.</text>
</comment>
<dbReference type="PANTHER" id="PTHR11693">
    <property type="entry name" value="ATP SYNTHASE GAMMA CHAIN"/>
    <property type="match status" value="1"/>
</dbReference>